<accession>A0AAV2E826</accession>
<name>A0AAV2E826_9ROSI</name>
<dbReference type="AlphaFoldDB" id="A0AAV2E826"/>
<sequence length="88" mass="9513">MKAIGAVVSRWRVKRKEASNVRDQEEEVKGGDGLMGLGDVLQRLIPPDLMISPSNGQLVGFGRAVSDSGLTASIHDVVVKFNYKKDSS</sequence>
<evidence type="ECO:0000313" key="2">
    <source>
        <dbReference type="Proteomes" id="UP001497516"/>
    </source>
</evidence>
<keyword evidence="2" id="KW-1185">Reference proteome</keyword>
<gene>
    <name evidence="1" type="ORF">LTRI10_LOCUS23381</name>
</gene>
<proteinExistence type="predicted"/>
<evidence type="ECO:0000313" key="1">
    <source>
        <dbReference type="EMBL" id="CAL1382035.1"/>
    </source>
</evidence>
<organism evidence="1 2">
    <name type="scientific">Linum trigynum</name>
    <dbReference type="NCBI Taxonomy" id="586398"/>
    <lineage>
        <taxon>Eukaryota</taxon>
        <taxon>Viridiplantae</taxon>
        <taxon>Streptophyta</taxon>
        <taxon>Embryophyta</taxon>
        <taxon>Tracheophyta</taxon>
        <taxon>Spermatophyta</taxon>
        <taxon>Magnoliopsida</taxon>
        <taxon>eudicotyledons</taxon>
        <taxon>Gunneridae</taxon>
        <taxon>Pentapetalae</taxon>
        <taxon>rosids</taxon>
        <taxon>fabids</taxon>
        <taxon>Malpighiales</taxon>
        <taxon>Linaceae</taxon>
        <taxon>Linum</taxon>
    </lineage>
</organism>
<protein>
    <recommendedName>
        <fullName evidence="3">Glucosamine-phosphate N-acetyltransferase</fullName>
    </recommendedName>
</protein>
<reference evidence="1 2" key="1">
    <citation type="submission" date="2024-04" db="EMBL/GenBank/DDBJ databases">
        <authorList>
            <person name="Fracassetti M."/>
        </authorList>
    </citation>
    <scope>NUCLEOTIDE SEQUENCE [LARGE SCALE GENOMIC DNA]</scope>
</reference>
<evidence type="ECO:0008006" key="3">
    <source>
        <dbReference type="Google" id="ProtNLM"/>
    </source>
</evidence>
<dbReference type="Proteomes" id="UP001497516">
    <property type="component" value="Chromosome 4"/>
</dbReference>
<dbReference type="EMBL" id="OZ034817">
    <property type="protein sequence ID" value="CAL1382035.1"/>
    <property type="molecule type" value="Genomic_DNA"/>
</dbReference>